<gene>
    <name evidence="5" type="ORF">HannXRQ_Chr04g0122881</name>
</gene>
<name>A0A251V2L1_HELAN</name>
<keyword evidence="6" id="KW-1185">Reference proteome</keyword>
<dbReference type="GO" id="GO:0006457">
    <property type="term" value="P:protein folding"/>
    <property type="evidence" value="ECO:0000318"/>
    <property type="project" value="GO_Central"/>
</dbReference>
<dbReference type="GO" id="GO:0005737">
    <property type="term" value="C:cytoplasm"/>
    <property type="evidence" value="ECO:0000318"/>
    <property type="project" value="GO_Central"/>
</dbReference>
<dbReference type="GO" id="GO:0003755">
    <property type="term" value="F:peptidyl-prolyl cis-trans isomerase activity"/>
    <property type="evidence" value="ECO:0000318"/>
    <property type="project" value="GO_Central"/>
</dbReference>
<evidence type="ECO:0000256" key="3">
    <source>
        <dbReference type="SAM" id="Phobius"/>
    </source>
</evidence>
<keyword evidence="3" id="KW-0812">Transmembrane</keyword>
<evidence type="ECO:0000313" key="6">
    <source>
        <dbReference type="Proteomes" id="UP000215914"/>
    </source>
</evidence>
<dbReference type="PANTHER" id="PTHR11071">
    <property type="entry name" value="PEPTIDYL-PROLYL CIS-TRANS ISOMERASE"/>
    <property type="match status" value="1"/>
</dbReference>
<dbReference type="PROSITE" id="PS50072">
    <property type="entry name" value="CSA_PPIASE_2"/>
    <property type="match status" value="1"/>
</dbReference>
<dbReference type="AlphaFoldDB" id="A0A251V2L1"/>
<accession>A0A251V2L1</accession>
<organism evidence="5 6">
    <name type="scientific">Helianthus annuus</name>
    <name type="common">Common sunflower</name>
    <dbReference type="NCBI Taxonomy" id="4232"/>
    <lineage>
        <taxon>Eukaryota</taxon>
        <taxon>Viridiplantae</taxon>
        <taxon>Streptophyta</taxon>
        <taxon>Embryophyta</taxon>
        <taxon>Tracheophyta</taxon>
        <taxon>Spermatophyta</taxon>
        <taxon>Magnoliopsida</taxon>
        <taxon>eudicotyledons</taxon>
        <taxon>Gunneridae</taxon>
        <taxon>Pentapetalae</taxon>
        <taxon>asterids</taxon>
        <taxon>campanulids</taxon>
        <taxon>Asterales</taxon>
        <taxon>Asteraceae</taxon>
        <taxon>Asteroideae</taxon>
        <taxon>Heliantheae alliance</taxon>
        <taxon>Heliantheae</taxon>
        <taxon>Helianthus</taxon>
    </lineage>
</organism>
<dbReference type="InterPro" id="IPR002130">
    <property type="entry name" value="Cyclophilin-type_PPIase_dom"/>
</dbReference>
<dbReference type="PANTHER" id="PTHR11071:SF447">
    <property type="entry name" value="PEPTIDYL-PROLYL CIS-TRANS ISOMERASE CYP63"/>
    <property type="match status" value="1"/>
</dbReference>
<keyword evidence="3" id="KW-0472">Membrane</keyword>
<dbReference type="Gene3D" id="2.40.100.10">
    <property type="entry name" value="Cyclophilin-like"/>
    <property type="match status" value="1"/>
</dbReference>
<dbReference type="STRING" id="4232.A0A251V2L1"/>
<comment type="similarity">
    <text evidence="1">Belongs to the cyclophilin-type PPIase family.</text>
</comment>
<dbReference type="SUPFAM" id="SSF50891">
    <property type="entry name" value="Cyclophilin-like"/>
    <property type="match status" value="1"/>
</dbReference>
<evidence type="ECO:0000313" key="5">
    <source>
        <dbReference type="EMBL" id="OTG29493.1"/>
    </source>
</evidence>
<dbReference type="GO" id="GO:0016018">
    <property type="term" value="F:cyclosporin A binding"/>
    <property type="evidence" value="ECO:0000318"/>
    <property type="project" value="GO_Central"/>
</dbReference>
<keyword evidence="5" id="KW-0413">Isomerase</keyword>
<sequence>MSNKKNPCVFLDLSLDGIAAKRIVIEVIIIICLVMFFCISLFADEVPKTAENFRLLCAGQMVVEGSTTLHYKGTEFSRIHMGAFAQGGVFSNQNQNGTSIHERRLYADAKTNTRCSEYGVLAVQTCTKGLKFHIILNPWPDHDRVQAVFGKVIDGMETVKKIDSMGTPTGKPSGKVIITNSGEIPEEDKNKYVMESDQVEREEPRKTLTRSNYASKYYHYRRKRLASSKSNSDPEIYKSLLAKFREDAKILKAQQKKKAMVMHSDKGSEPAENFKGRKDKIRKKPSDDISQGRVTKKRVPTSTVGDEKEHQLSKSFEEEMEAFLDEEFEAKLMVQVAKMNFNVFEHYVEFDKGKPAMEFHYSKTKYWSSSSTSYSGYRSGPLVDDTEFHHLRHRRICSERNLYPKSCISYSSE</sequence>
<feature type="region of interest" description="Disordered" evidence="2">
    <location>
        <begin position="260"/>
        <end position="311"/>
    </location>
</feature>
<feature type="domain" description="PPIase cyclophilin-type" evidence="4">
    <location>
        <begin position="39"/>
        <end position="183"/>
    </location>
</feature>
<feature type="compositionally biased region" description="Basic and acidic residues" evidence="2">
    <location>
        <begin position="263"/>
        <end position="276"/>
    </location>
</feature>
<dbReference type="Pfam" id="PF00160">
    <property type="entry name" value="Pro_isomerase"/>
    <property type="match status" value="1"/>
</dbReference>
<proteinExistence type="inferred from homology"/>
<dbReference type="Proteomes" id="UP000215914">
    <property type="component" value="Chromosome 4"/>
</dbReference>
<dbReference type="InterPro" id="IPR029000">
    <property type="entry name" value="Cyclophilin-like_dom_sf"/>
</dbReference>
<dbReference type="PRINTS" id="PR00153">
    <property type="entry name" value="CSAPPISMRASE"/>
</dbReference>
<evidence type="ECO:0000259" key="4">
    <source>
        <dbReference type="PROSITE" id="PS50072"/>
    </source>
</evidence>
<dbReference type="InParanoid" id="A0A251V2L1"/>
<feature type="transmembrane region" description="Helical" evidence="3">
    <location>
        <begin position="23"/>
        <end position="43"/>
    </location>
</feature>
<evidence type="ECO:0000256" key="1">
    <source>
        <dbReference type="ARBA" id="ARBA00007365"/>
    </source>
</evidence>
<dbReference type="EMBL" id="CM007893">
    <property type="protein sequence ID" value="OTG29493.1"/>
    <property type="molecule type" value="Genomic_DNA"/>
</dbReference>
<keyword evidence="3" id="KW-1133">Transmembrane helix</keyword>
<reference evidence="6" key="1">
    <citation type="journal article" date="2017" name="Nature">
        <title>The sunflower genome provides insights into oil metabolism, flowering and Asterid evolution.</title>
        <authorList>
            <person name="Badouin H."/>
            <person name="Gouzy J."/>
            <person name="Grassa C.J."/>
            <person name="Murat F."/>
            <person name="Staton S.E."/>
            <person name="Cottret L."/>
            <person name="Lelandais-Briere C."/>
            <person name="Owens G.L."/>
            <person name="Carrere S."/>
            <person name="Mayjonade B."/>
            <person name="Legrand L."/>
            <person name="Gill N."/>
            <person name="Kane N.C."/>
            <person name="Bowers J.E."/>
            <person name="Hubner S."/>
            <person name="Bellec A."/>
            <person name="Berard A."/>
            <person name="Berges H."/>
            <person name="Blanchet N."/>
            <person name="Boniface M.C."/>
            <person name="Brunel D."/>
            <person name="Catrice O."/>
            <person name="Chaidir N."/>
            <person name="Claudel C."/>
            <person name="Donnadieu C."/>
            <person name="Faraut T."/>
            <person name="Fievet G."/>
            <person name="Helmstetter N."/>
            <person name="King M."/>
            <person name="Knapp S.J."/>
            <person name="Lai Z."/>
            <person name="Le Paslier M.C."/>
            <person name="Lippi Y."/>
            <person name="Lorenzon L."/>
            <person name="Mandel J.R."/>
            <person name="Marage G."/>
            <person name="Marchand G."/>
            <person name="Marquand E."/>
            <person name="Bret-Mestries E."/>
            <person name="Morien E."/>
            <person name="Nambeesan S."/>
            <person name="Nguyen T."/>
            <person name="Pegot-Espagnet P."/>
            <person name="Pouilly N."/>
            <person name="Raftis F."/>
            <person name="Sallet E."/>
            <person name="Schiex T."/>
            <person name="Thomas J."/>
            <person name="Vandecasteele C."/>
            <person name="Vares D."/>
            <person name="Vear F."/>
            <person name="Vautrin S."/>
            <person name="Crespi M."/>
            <person name="Mangin B."/>
            <person name="Burke J.M."/>
            <person name="Salse J."/>
            <person name="Munos S."/>
            <person name="Vincourt P."/>
            <person name="Rieseberg L.H."/>
            <person name="Langlade N.B."/>
        </authorList>
    </citation>
    <scope>NUCLEOTIDE SEQUENCE [LARGE SCALE GENOMIC DNA]</scope>
    <source>
        <strain evidence="6">cv. SF193</strain>
    </source>
</reference>
<protein>
    <submittedName>
        <fullName evidence="5">Putative cyclophilin-type peptidyl-prolyl cis-trans isomerase domain-containing protein</fullName>
    </submittedName>
</protein>
<evidence type="ECO:0000256" key="2">
    <source>
        <dbReference type="SAM" id="MobiDB-lite"/>
    </source>
</evidence>